<feature type="region of interest" description="Disordered" evidence="1">
    <location>
        <begin position="1"/>
        <end position="40"/>
    </location>
</feature>
<protein>
    <recommendedName>
        <fullName evidence="4">BTB domain-containing protein</fullName>
    </recommendedName>
</protein>
<organism evidence="2 3">
    <name type="scientific">Sphaceloma murrayae</name>
    <dbReference type="NCBI Taxonomy" id="2082308"/>
    <lineage>
        <taxon>Eukaryota</taxon>
        <taxon>Fungi</taxon>
        <taxon>Dikarya</taxon>
        <taxon>Ascomycota</taxon>
        <taxon>Pezizomycotina</taxon>
        <taxon>Dothideomycetes</taxon>
        <taxon>Dothideomycetidae</taxon>
        <taxon>Myriangiales</taxon>
        <taxon>Elsinoaceae</taxon>
        <taxon>Sphaceloma</taxon>
    </lineage>
</organism>
<feature type="compositionally biased region" description="Polar residues" evidence="1">
    <location>
        <begin position="1"/>
        <end position="15"/>
    </location>
</feature>
<dbReference type="InParanoid" id="A0A2K1R3H9"/>
<comment type="caution">
    <text evidence="2">The sequence shown here is derived from an EMBL/GenBank/DDBJ whole genome shotgun (WGS) entry which is preliminary data.</text>
</comment>
<evidence type="ECO:0000313" key="3">
    <source>
        <dbReference type="Proteomes" id="UP000243797"/>
    </source>
</evidence>
<keyword evidence="3" id="KW-1185">Reference proteome</keyword>
<sequence>MTANGTSPLASNNPMLPSRVGSAEESSGDEPSSNTSPIQRFTDDSQLTVPQKSSPFKSHFGGFVHLLVGDQYTVLHAHTGYITAAAPGIAPLIDSADANGVVRFTDHSVKEVHNFIEWAYFSKLPDTSHVDEEILIELFDLCFFAETYGADALRKQIVHRLDMIRADVTGISVEICTYVWAKSSHTSFIRRYIKNWWKDFARMEHVSQELLERVPDLAAWLLRSFFKDRQPSTPKVAVRSYRVRKKGSASVGREPFQTPYSA</sequence>
<name>A0A2K1R3H9_9PEZI</name>
<evidence type="ECO:0000313" key="2">
    <source>
        <dbReference type="EMBL" id="PNS21743.1"/>
    </source>
</evidence>
<evidence type="ECO:0008006" key="4">
    <source>
        <dbReference type="Google" id="ProtNLM"/>
    </source>
</evidence>
<dbReference type="OrthoDB" id="194443at2759"/>
<reference evidence="2 3" key="1">
    <citation type="submission" date="2017-06" db="EMBL/GenBank/DDBJ databases">
        <title>Draft genome sequence of a variant of Elsinoe murrayae.</title>
        <authorList>
            <person name="Cheng Q."/>
        </authorList>
    </citation>
    <scope>NUCLEOTIDE SEQUENCE [LARGE SCALE GENOMIC DNA]</scope>
    <source>
        <strain evidence="2 3">CQ-2017a</strain>
    </source>
</reference>
<accession>A0A2K1R3H9</accession>
<dbReference type="AlphaFoldDB" id="A0A2K1R3H9"/>
<feature type="compositionally biased region" description="Polar residues" evidence="1">
    <location>
        <begin position="29"/>
        <end position="40"/>
    </location>
</feature>
<evidence type="ECO:0000256" key="1">
    <source>
        <dbReference type="SAM" id="MobiDB-lite"/>
    </source>
</evidence>
<gene>
    <name evidence="2" type="ORF">CAC42_1597</name>
</gene>
<dbReference type="Proteomes" id="UP000243797">
    <property type="component" value="Unassembled WGS sequence"/>
</dbReference>
<dbReference type="EMBL" id="NKHZ01000010">
    <property type="protein sequence ID" value="PNS21743.1"/>
    <property type="molecule type" value="Genomic_DNA"/>
</dbReference>
<proteinExistence type="predicted"/>